<feature type="signal peptide" evidence="9">
    <location>
        <begin position="1"/>
        <end position="19"/>
    </location>
</feature>
<evidence type="ECO:0000256" key="4">
    <source>
        <dbReference type="ARBA" id="ARBA00022801"/>
    </source>
</evidence>
<feature type="binding site" evidence="8">
    <location>
        <position position="579"/>
    </location>
    <ligand>
        <name>Ca(2+)</name>
        <dbReference type="ChEBI" id="CHEBI:29108"/>
    </ligand>
</feature>
<dbReference type="PANTHER" id="PTHR14218:SF19">
    <property type="entry name" value="SERINE PROTEASE AORO, PUTATIVE (AFU_ORTHOLOGUE AFUA_6G10250)-RELATED"/>
    <property type="match status" value="1"/>
</dbReference>
<dbReference type="SMART" id="SM00944">
    <property type="entry name" value="Pro-kuma_activ"/>
    <property type="match status" value="1"/>
</dbReference>
<dbReference type="InterPro" id="IPR030400">
    <property type="entry name" value="Sedolisin_dom"/>
</dbReference>
<protein>
    <submittedName>
        <fullName evidence="11">Putative Tripeptidyl-peptidase sed1</fullName>
    </submittedName>
</protein>
<dbReference type="SUPFAM" id="SSF52743">
    <property type="entry name" value="Subtilisin-like"/>
    <property type="match status" value="1"/>
</dbReference>
<evidence type="ECO:0000256" key="9">
    <source>
        <dbReference type="SAM" id="SignalP"/>
    </source>
</evidence>
<evidence type="ECO:0000256" key="2">
    <source>
        <dbReference type="ARBA" id="ARBA00022670"/>
    </source>
</evidence>
<reference evidence="11 12" key="1">
    <citation type="journal article" date="2012" name="Eukaryot. Cell">
        <title>Genome sequence of the fungus Glarea lozoyensis: the first genome sequence of a species from the Helotiaceae family.</title>
        <authorList>
            <person name="Youssar L."/>
            <person name="Gruening B.A."/>
            <person name="Erxleben A."/>
            <person name="Guenther S."/>
            <person name="Huettel W."/>
        </authorList>
    </citation>
    <scope>NUCLEOTIDE SEQUENCE [LARGE SCALE GENOMIC DNA]</scope>
    <source>
        <strain evidence="12">ATCC 74030 / MF5533</strain>
    </source>
</reference>
<comment type="subcellular location">
    <subcellularLocation>
        <location evidence="1">Secreted</location>
        <location evidence="1">Extracellular space</location>
    </subcellularLocation>
</comment>
<evidence type="ECO:0000313" key="11">
    <source>
        <dbReference type="EMBL" id="EHL03472.1"/>
    </source>
</evidence>
<keyword evidence="4 8" id="KW-0378">Hydrolase</keyword>
<keyword evidence="2 8" id="KW-0645">Protease</keyword>
<dbReference type="GO" id="GO:0004252">
    <property type="term" value="F:serine-type endopeptidase activity"/>
    <property type="evidence" value="ECO:0007669"/>
    <property type="project" value="UniProtKB-UniRule"/>
</dbReference>
<dbReference type="CDD" id="cd11377">
    <property type="entry name" value="Pro-peptidase_S53"/>
    <property type="match status" value="1"/>
</dbReference>
<accession>H0EDA9</accession>
<dbReference type="CDD" id="cd04056">
    <property type="entry name" value="Peptidases_S53"/>
    <property type="match status" value="1"/>
</dbReference>
<evidence type="ECO:0000256" key="5">
    <source>
        <dbReference type="ARBA" id="ARBA00022825"/>
    </source>
</evidence>
<feature type="domain" description="Peptidase S53" evidence="10">
    <location>
        <begin position="184"/>
        <end position="581"/>
    </location>
</feature>
<dbReference type="EMBL" id="AGUE01000007">
    <property type="protein sequence ID" value="EHL03472.1"/>
    <property type="molecule type" value="Genomic_DNA"/>
</dbReference>
<keyword evidence="9" id="KW-0732">Signal</keyword>
<evidence type="ECO:0000256" key="1">
    <source>
        <dbReference type="ARBA" id="ARBA00004239"/>
    </source>
</evidence>
<keyword evidence="6 8" id="KW-0106">Calcium</keyword>
<dbReference type="Proteomes" id="UP000005446">
    <property type="component" value="Unassembled WGS sequence"/>
</dbReference>
<feature type="binding site" evidence="8">
    <location>
        <position position="577"/>
    </location>
    <ligand>
        <name>Ca(2+)</name>
        <dbReference type="ChEBI" id="CHEBI:29108"/>
    </ligand>
</feature>
<dbReference type="PANTHER" id="PTHR14218">
    <property type="entry name" value="PROTEASE S8 TRIPEPTIDYL PEPTIDASE I CLN2"/>
    <property type="match status" value="1"/>
</dbReference>
<dbReference type="OrthoDB" id="409122at2759"/>
<evidence type="ECO:0000313" key="12">
    <source>
        <dbReference type="Proteomes" id="UP000005446"/>
    </source>
</evidence>
<feature type="active site" description="Charge relay system" evidence="8">
    <location>
        <position position="268"/>
    </location>
</feature>
<dbReference type="SUPFAM" id="SSF54897">
    <property type="entry name" value="Protease propeptides/inhibitors"/>
    <property type="match status" value="1"/>
</dbReference>
<dbReference type="InterPro" id="IPR015366">
    <property type="entry name" value="S53_propep"/>
</dbReference>
<proteinExistence type="predicted"/>
<dbReference type="AlphaFoldDB" id="H0EDA9"/>
<evidence type="ECO:0000259" key="10">
    <source>
        <dbReference type="PROSITE" id="PS51695"/>
    </source>
</evidence>
<dbReference type="GO" id="GO:0046872">
    <property type="term" value="F:metal ion binding"/>
    <property type="evidence" value="ECO:0007669"/>
    <property type="project" value="UniProtKB-UniRule"/>
</dbReference>
<keyword evidence="3 8" id="KW-0479">Metal-binding</keyword>
<comment type="caution">
    <text evidence="11">The sequence shown here is derived from an EMBL/GenBank/DDBJ whole genome shotgun (WGS) entry which is preliminary data.</text>
</comment>
<dbReference type="Pfam" id="PF09286">
    <property type="entry name" value="Pro-kuma_activ"/>
    <property type="match status" value="1"/>
</dbReference>
<evidence type="ECO:0000256" key="6">
    <source>
        <dbReference type="ARBA" id="ARBA00022837"/>
    </source>
</evidence>
<dbReference type="InterPro" id="IPR050819">
    <property type="entry name" value="Tripeptidyl-peptidase_I"/>
</dbReference>
<dbReference type="PROSITE" id="PS51695">
    <property type="entry name" value="SEDOLISIN"/>
    <property type="match status" value="1"/>
</dbReference>
<dbReference type="GO" id="GO:0006508">
    <property type="term" value="P:proteolysis"/>
    <property type="evidence" value="ECO:0007669"/>
    <property type="project" value="UniProtKB-KW"/>
</dbReference>
<dbReference type="HOGENOM" id="CLU_013783_4_0_1"/>
<feature type="binding site" evidence="8">
    <location>
        <position position="558"/>
    </location>
    <ligand>
        <name>Ca(2+)</name>
        <dbReference type="ChEBI" id="CHEBI:29108"/>
    </ligand>
</feature>
<gene>
    <name evidence="11" type="ORF">M7I_0414</name>
</gene>
<evidence type="ECO:0000256" key="8">
    <source>
        <dbReference type="PROSITE-ProRule" id="PRU01032"/>
    </source>
</evidence>
<feature type="chain" id="PRO_5003531946" evidence="9">
    <location>
        <begin position="20"/>
        <end position="581"/>
    </location>
</feature>
<feature type="active site" description="Charge relay system" evidence="8">
    <location>
        <position position="517"/>
    </location>
</feature>
<organism evidence="11 12">
    <name type="scientific">Glarea lozoyensis (strain ATCC 74030 / MF5533)</name>
    <dbReference type="NCBI Taxonomy" id="1104152"/>
    <lineage>
        <taxon>Eukaryota</taxon>
        <taxon>Fungi</taxon>
        <taxon>Dikarya</taxon>
        <taxon>Ascomycota</taxon>
        <taxon>Pezizomycotina</taxon>
        <taxon>Leotiomycetes</taxon>
        <taxon>Helotiales</taxon>
        <taxon>Helotiaceae</taxon>
        <taxon>Glarea</taxon>
    </lineage>
</organism>
<sequence length="581" mass="63048">MKTALFAVVAAVLVASGNAIPTPSNHVLHEKRTSLPRPWVRSNRVERDAILPVRVGLMQNNLEIGEDLLMEVSHPSSPKYGKHWTQEEVHDMFAPSTSVVQEVRDWLVSSGVADTVIVHSENKGWLAFDIPAWKAEELFHTEYHEHFHSASGKVTVGSDDYYIPEHIREHIDYVTPGVKLSAPLTKSKVKRDVHKGHYKPDAHRSDPANVMGLYESGDTYSQEDLNLFFAKYAPNVPQGTHPKLDSIDGGQAPVAPNSDFNTGESDIDMDIAYSLIYPQKITLYQVDDSVEAFTDGGFNTFLDALDVYPDPAPGGYKGPLQCGAFKPTRVISVSYGVSEFDAPVAYTKRQCNELLKLGLQGVTFLWASGDYGVASFPGDDNDNGCLGTDSKVYNPSFPTCPYVTNVGATRLYENQTVLDPESALQANLGGSASLFASAGGFANYFPVPSYQKVAVGNYLKYHNPGLPSYVANADATNIGEGGGVYNRAGRGFPDVSANGALFRAFNDLSDLHFYGTSLAAPIWGSIVTLINEERTAIGKGPVGFINPVLYANPWAFNDIKNGSNPGCGSSGFKAVDGWDPM</sequence>
<dbReference type="InParanoid" id="H0EDA9"/>
<evidence type="ECO:0000256" key="3">
    <source>
        <dbReference type="ARBA" id="ARBA00022723"/>
    </source>
</evidence>
<keyword evidence="7" id="KW-0865">Zymogen</keyword>
<comment type="cofactor">
    <cofactor evidence="8">
        <name>Ca(2+)</name>
        <dbReference type="ChEBI" id="CHEBI:29108"/>
    </cofactor>
    <text evidence="8">Binds 1 Ca(2+) ion per subunit.</text>
</comment>
<dbReference type="GO" id="GO:0005576">
    <property type="term" value="C:extracellular region"/>
    <property type="evidence" value="ECO:0007669"/>
    <property type="project" value="UniProtKB-SubCell"/>
</dbReference>
<dbReference type="InterPro" id="IPR036852">
    <property type="entry name" value="Peptidase_S8/S53_dom_sf"/>
</dbReference>
<evidence type="ECO:0000256" key="7">
    <source>
        <dbReference type="ARBA" id="ARBA00023145"/>
    </source>
</evidence>
<dbReference type="GO" id="GO:0008240">
    <property type="term" value="F:tripeptidyl-peptidase activity"/>
    <property type="evidence" value="ECO:0007669"/>
    <property type="project" value="TreeGrafter"/>
</dbReference>
<feature type="binding site" evidence="8">
    <location>
        <position position="559"/>
    </location>
    <ligand>
        <name>Ca(2+)</name>
        <dbReference type="ChEBI" id="CHEBI:29108"/>
    </ligand>
</feature>
<keyword evidence="12" id="KW-1185">Reference proteome</keyword>
<feature type="active site" description="Charge relay system" evidence="8">
    <location>
        <position position="264"/>
    </location>
</feature>
<dbReference type="Gene3D" id="3.40.50.200">
    <property type="entry name" value="Peptidase S8/S53 domain"/>
    <property type="match status" value="1"/>
</dbReference>
<keyword evidence="5 8" id="KW-0720">Serine protease</keyword>
<name>H0EDA9_GLAL7</name>